<dbReference type="AlphaFoldDB" id="A0A433SB38"/>
<dbReference type="RefSeq" id="WP_126980684.1">
    <property type="nucleotide sequence ID" value="NZ_PQSP01000008.1"/>
</dbReference>
<accession>A0A433SB38</accession>
<keyword evidence="3" id="KW-1185">Reference proteome</keyword>
<evidence type="ECO:0000313" key="2">
    <source>
        <dbReference type="EMBL" id="RUS65909.1"/>
    </source>
</evidence>
<proteinExistence type="predicted"/>
<protein>
    <recommendedName>
        <fullName evidence="4">Lipoprotein</fullName>
    </recommendedName>
</protein>
<reference evidence="2 3" key="1">
    <citation type="submission" date="2018-01" db="EMBL/GenBank/DDBJ databases">
        <title>Saezia sanguinis gen. nov., sp. nov., in the order Burkholderiales isolated from human blood.</title>
        <authorList>
            <person name="Medina-Pascual M.J."/>
            <person name="Valdezate S."/>
            <person name="Monzon S."/>
            <person name="Cuesta I."/>
            <person name="Carrasco G."/>
            <person name="Villalon P."/>
            <person name="Saez-Nieto J.A."/>
        </authorList>
    </citation>
    <scope>NUCLEOTIDE SEQUENCE [LARGE SCALE GENOMIC DNA]</scope>
    <source>
        <strain evidence="2 3">CNM695-12</strain>
    </source>
</reference>
<evidence type="ECO:0008006" key="4">
    <source>
        <dbReference type="Google" id="ProtNLM"/>
    </source>
</evidence>
<gene>
    <name evidence="2" type="ORF">CUZ56_02509</name>
</gene>
<dbReference type="OrthoDB" id="8607336at2"/>
<dbReference type="PROSITE" id="PS51257">
    <property type="entry name" value="PROKAR_LIPOPROTEIN"/>
    <property type="match status" value="1"/>
</dbReference>
<feature type="signal peptide" evidence="1">
    <location>
        <begin position="1"/>
        <end position="22"/>
    </location>
</feature>
<keyword evidence="1" id="KW-0732">Signal</keyword>
<sequence precursor="true">MPSRFYLSLLLSASFAFLGACTTPVNKEYTVSGGNKNAGLIELSFQYTTREDPQVSPDQPGQLASERCQMWGYTEAQMIGIPELGCALQDGSKCLRMRSTIKYQCQ</sequence>
<name>A0A433SB38_9BURK</name>
<comment type="caution">
    <text evidence="2">The sequence shown here is derived from an EMBL/GenBank/DDBJ whole genome shotgun (WGS) entry which is preliminary data.</text>
</comment>
<evidence type="ECO:0000313" key="3">
    <source>
        <dbReference type="Proteomes" id="UP000286947"/>
    </source>
</evidence>
<dbReference type="InterPro" id="IPR025731">
    <property type="entry name" value="YecR-like"/>
</dbReference>
<dbReference type="Proteomes" id="UP000286947">
    <property type="component" value="Unassembled WGS sequence"/>
</dbReference>
<organism evidence="2 3">
    <name type="scientific">Saezia sanguinis</name>
    <dbReference type="NCBI Taxonomy" id="1965230"/>
    <lineage>
        <taxon>Bacteria</taxon>
        <taxon>Pseudomonadati</taxon>
        <taxon>Pseudomonadota</taxon>
        <taxon>Betaproteobacteria</taxon>
        <taxon>Burkholderiales</taxon>
        <taxon>Saeziaceae</taxon>
        <taxon>Saezia</taxon>
    </lineage>
</organism>
<evidence type="ECO:0000256" key="1">
    <source>
        <dbReference type="SAM" id="SignalP"/>
    </source>
</evidence>
<feature type="chain" id="PRO_5019565395" description="Lipoprotein" evidence="1">
    <location>
        <begin position="23"/>
        <end position="106"/>
    </location>
</feature>
<dbReference type="Pfam" id="PF13992">
    <property type="entry name" value="YecR"/>
    <property type="match status" value="1"/>
</dbReference>
<dbReference type="EMBL" id="PQSP01000008">
    <property type="protein sequence ID" value="RUS65909.1"/>
    <property type="molecule type" value="Genomic_DNA"/>
</dbReference>